<organism evidence="1 2">
    <name type="scientific">Setaria italica</name>
    <name type="common">Foxtail millet</name>
    <name type="synonym">Panicum italicum</name>
    <dbReference type="NCBI Taxonomy" id="4555"/>
    <lineage>
        <taxon>Eukaryota</taxon>
        <taxon>Viridiplantae</taxon>
        <taxon>Streptophyta</taxon>
        <taxon>Embryophyta</taxon>
        <taxon>Tracheophyta</taxon>
        <taxon>Spermatophyta</taxon>
        <taxon>Magnoliopsida</taxon>
        <taxon>Liliopsida</taxon>
        <taxon>Poales</taxon>
        <taxon>Poaceae</taxon>
        <taxon>PACMAD clade</taxon>
        <taxon>Panicoideae</taxon>
        <taxon>Panicodae</taxon>
        <taxon>Paniceae</taxon>
        <taxon>Cenchrinae</taxon>
        <taxon>Setaria</taxon>
    </lineage>
</organism>
<evidence type="ECO:0000313" key="2">
    <source>
        <dbReference type="Proteomes" id="UP000004995"/>
    </source>
</evidence>
<dbReference type="EMBL" id="AGNK02005807">
    <property type="status" value="NOT_ANNOTATED_CDS"/>
    <property type="molecule type" value="Genomic_DNA"/>
</dbReference>
<accession>A0A0Q3N5C8</accession>
<sequence length="72" mass="7857">MVVARWWWTGGLCFVGLWRLVASGPLVSRLVWRSAGPYVGGVESCSLGEEEAPVPGLLLHCRPPPLPHLSLH</sequence>
<protein>
    <submittedName>
        <fullName evidence="1">Uncharacterized protein</fullName>
    </submittedName>
</protein>
<dbReference type="Gramene" id="KQK89792">
    <property type="protein sequence ID" value="KQK89792"/>
    <property type="gene ID" value="SETIT_0391402mg"/>
</dbReference>
<reference evidence="1" key="2">
    <citation type="submission" date="2018-08" db="UniProtKB">
        <authorList>
            <consortium name="EnsemblPlants"/>
        </authorList>
    </citation>
    <scope>IDENTIFICATION</scope>
    <source>
        <strain evidence="1">Yugu1</strain>
    </source>
</reference>
<dbReference type="Proteomes" id="UP000004995">
    <property type="component" value="Unassembled WGS sequence"/>
</dbReference>
<keyword evidence="2" id="KW-1185">Reference proteome</keyword>
<reference evidence="2" key="1">
    <citation type="journal article" date="2012" name="Nat. Biotechnol.">
        <title>Reference genome sequence of the model plant Setaria.</title>
        <authorList>
            <person name="Bennetzen J.L."/>
            <person name="Schmutz J."/>
            <person name="Wang H."/>
            <person name="Percifield R."/>
            <person name="Hawkins J."/>
            <person name="Pontaroli A.C."/>
            <person name="Estep M."/>
            <person name="Feng L."/>
            <person name="Vaughn J.N."/>
            <person name="Grimwood J."/>
            <person name="Jenkins J."/>
            <person name="Barry K."/>
            <person name="Lindquist E."/>
            <person name="Hellsten U."/>
            <person name="Deshpande S."/>
            <person name="Wang X."/>
            <person name="Wu X."/>
            <person name="Mitros T."/>
            <person name="Triplett J."/>
            <person name="Yang X."/>
            <person name="Ye C.Y."/>
            <person name="Mauro-Herrera M."/>
            <person name="Wang L."/>
            <person name="Li P."/>
            <person name="Sharma M."/>
            <person name="Sharma R."/>
            <person name="Ronald P.C."/>
            <person name="Panaud O."/>
            <person name="Kellogg E.A."/>
            <person name="Brutnell T.P."/>
            <person name="Doust A.N."/>
            <person name="Tuskan G.A."/>
            <person name="Rokhsar D."/>
            <person name="Devos K.M."/>
        </authorList>
    </citation>
    <scope>NUCLEOTIDE SEQUENCE [LARGE SCALE GENOMIC DNA]</scope>
    <source>
        <strain evidence="2">cv. Yugu1</strain>
    </source>
</reference>
<name>A0A0Q3N5C8_SETIT</name>
<dbReference type="AlphaFoldDB" id="A0A0Q3N5C8"/>
<dbReference type="InParanoid" id="A0A0Q3N5C8"/>
<evidence type="ECO:0000313" key="1">
    <source>
        <dbReference type="EnsemblPlants" id="KQK89792"/>
    </source>
</evidence>
<proteinExistence type="predicted"/>
<dbReference type="EnsemblPlants" id="KQK89792">
    <property type="protein sequence ID" value="KQK89792"/>
    <property type="gene ID" value="SETIT_0391402mg"/>
</dbReference>